<organism evidence="3 4">
    <name type="scientific">Daedalea quercina L-15889</name>
    <dbReference type="NCBI Taxonomy" id="1314783"/>
    <lineage>
        <taxon>Eukaryota</taxon>
        <taxon>Fungi</taxon>
        <taxon>Dikarya</taxon>
        <taxon>Basidiomycota</taxon>
        <taxon>Agaricomycotina</taxon>
        <taxon>Agaricomycetes</taxon>
        <taxon>Polyporales</taxon>
        <taxon>Fomitopsis</taxon>
    </lineage>
</organism>
<reference evidence="3 4" key="1">
    <citation type="journal article" date="2016" name="Mol. Biol. Evol.">
        <title>Comparative Genomics of Early-Diverging Mushroom-Forming Fungi Provides Insights into the Origins of Lignocellulose Decay Capabilities.</title>
        <authorList>
            <person name="Nagy L.G."/>
            <person name="Riley R."/>
            <person name="Tritt A."/>
            <person name="Adam C."/>
            <person name="Daum C."/>
            <person name="Floudas D."/>
            <person name="Sun H."/>
            <person name="Yadav J.S."/>
            <person name="Pangilinan J."/>
            <person name="Larsson K.H."/>
            <person name="Matsuura K."/>
            <person name="Barry K."/>
            <person name="Labutti K."/>
            <person name="Kuo R."/>
            <person name="Ohm R.A."/>
            <person name="Bhattacharya S.S."/>
            <person name="Shirouzu T."/>
            <person name="Yoshinaga Y."/>
            <person name="Martin F.M."/>
            <person name="Grigoriev I.V."/>
            <person name="Hibbett D.S."/>
        </authorList>
    </citation>
    <scope>NUCLEOTIDE SEQUENCE [LARGE SCALE GENOMIC DNA]</scope>
    <source>
        <strain evidence="3 4">L-15889</strain>
    </source>
</reference>
<keyword evidence="2" id="KW-1133">Transmembrane helix</keyword>
<evidence type="ECO:0000313" key="4">
    <source>
        <dbReference type="Proteomes" id="UP000076727"/>
    </source>
</evidence>
<evidence type="ECO:0000256" key="1">
    <source>
        <dbReference type="SAM" id="MobiDB-lite"/>
    </source>
</evidence>
<keyword evidence="4" id="KW-1185">Reference proteome</keyword>
<evidence type="ECO:0000313" key="3">
    <source>
        <dbReference type="EMBL" id="KZT65245.1"/>
    </source>
</evidence>
<accession>A0A165M593</accession>
<keyword evidence="2" id="KW-0812">Transmembrane</keyword>
<gene>
    <name evidence="3" type="ORF">DAEQUDRAFT_731640</name>
</gene>
<sequence>MPVAAESLHTPCVSGNEAFNPWSGSPSQPHSSPDSDLRRRDAYLDFSTAVLMLLHVASLLSFKLVAFSVVMVTLVAVCCTYDRRAVTCVAHILVIGLARLQ</sequence>
<dbReference type="AlphaFoldDB" id="A0A165M593"/>
<feature type="region of interest" description="Disordered" evidence="1">
    <location>
        <begin position="17"/>
        <end position="36"/>
    </location>
</feature>
<keyword evidence="2" id="KW-0472">Membrane</keyword>
<feature type="compositionally biased region" description="Low complexity" evidence="1">
    <location>
        <begin position="21"/>
        <end position="32"/>
    </location>
</feature>
<proteinExistence type="predicted"/>
<protein>
    <submittedName>
        <fullName evidence="3">Uncharacterized protein</fullName>
    </submittedName>
</protein>
<dbReference type="Proteomes" id="UP000076727">
    <property type="component" value="Unassembled WGS sequence"/>
</dbReference>
<evidence type="ECO:0000256" key="2">
    <source>
        <dbReference type="SAM" id="Phobius"/>
    </source>
</evidence>
<feature type="transmembrane region" description="Helical" evidence="2">
    <location>
        <begin position="49"/>
        <end position="77"/>
    </location>
</feature>
<dbReference type="EMBL" id="KV429109">
    <property type="protein sequence ID" value="KZT65245.1"/>
    <property type="molecule type" value="Genomic_DNA"/>
</dbReference>
<name>A0A165M593_9APHY</name>